<dbReference type="Pfam" id="PF00301">
    <property type="entry name" value="Rubredoxin"/>
    <property type="match status" value="1"/>
</dbReference>
<dbReference type="AlphaFoldDB" id="A0A075WV37"/>
<name>A0A075WV37_9BACT</name>
<dbReference type="CDD" id="cd00730">
    <property type="entry name" value="rubredoxin"/>
    <property type="match status" value="1"/>
</dbReference>
<keyword evidence="7" id="KW-0408">Iron</keyword>
<protein>
    <recommendedName>
        <fullName evidence="8">Rubredoxin-like domain-containing protein</fullName>
    </recommendedName>
</protein>
<dbReference type="EMBL" id="CP008796">
    <property type="protein sequence ID" value="AIH04313.1"/>
    <property type="molecule type" value="Genomic_DNA"/>
</dbReference>
<dbReference type="PaxDb" id="289377-HL41_05935"/>
<dbReference type="HOGENOM" id="CLU_128747_3_3_0"/>
<comment type="function">
    <text evidence="2">Rubredoxin is a small nonheme, iron protein lacking acid-labile sulfide. Its single Fe, chelated to 4 Cys, functions as an electron acceptor and may also stabilize the conformation of the molecule.</text>
</comment>
<evidence type="ECO:0000256" key="3">
    <source>
        <dbReference type="ARBA" id="ARBA00005337"/>
    </source>
</evidence>
<dbReference type="GO" id="GO:0043448">
    <property type="term" value="P:alkane catabolic process"/>
    <property type="evidence" value="ECO:0007669"/>
    <property type="project" value="TreeGrafter"/>
</dbReference>
<dbReference type="PROSITE" id="PS00202">
    <property type="entry name" value="RUBREDOXIN"/>
    <property type="match status" value="1"/>
</dbReference>
<dbReference type="InterPro" id="IPR050526">
    <property type="entry name" value="Rubredoxin_ET"/>
</dbReference>
<evidence type="ECO:0000256" key="1">
    <source>
        <dbReference type="ARBA" id="ARBA00001965"/>
    </source>
</evidence>
<keyword evidence="5" id="KW-0479">Metal-binding</keyword>
<gene>
    <name evidence="9" type="ORF">HL41_05935</name>
</gene>
<evidence type="ECO:0000256" key="2">
    <source>
        <dbReference type="ARBA" id="ARBA00002360"/>
    </source>
</evidence>
<evidence type="ECO:0000256" key="7">
    <source>
        <dbReference type="ARBA" id="ARBA00023004"/>
    </source>
</evidence>
<dbReference type="SUPFAM" id="SSF57802">
    <property type="entry name" value="Rubredoxin-like"/>
    <property type="match status" value="1"/>
</dbReference>
<dbReference type="PANTHER" id="PTHR47627:SF1">
    <property type="entry name" value="RUBREDOXIN-1-RELATED"/>
    <property type="match status" value="1"/>
</dbReference>
<keyword evidence="10" id="KW-1185">Reference proteome</keyword>
<dbReference type="Proteomes" id="UP000028481">
    <property type="component" value="Chromosome"/>
</dbReference>
<proteinExistence type="inferred from homology"/>
<dbReference type="GO" id="GO:0005506">
    <property type="term" value="F:iron ion binding"/>
    <property type="evidence" value="ECO:0007669"/>
    <property type="project" value="InterPro"/>
</dbReference>
<dbReference type="KEGG" id="tcm:HL41_05935"/>
<reference evidence="9 10" key="1">
    <citation type="journal article" date="2015" name="Genome Announc.">
        <title>Genome Sequence of a Sulfate-Reducing Thermophilic Bacterium, Thermodesulfobacterium commune DSM 2178T (Phylum Thermodesulfobacteria).</title>
        <authorList>
            <person name="Bhatnagar S."/>
            <person name="Badger J.H."/>
            <person name="Madupu R."/>
            <person name="Khouri H.M."/>
            <person name="O'Connor E.M."/>
            <person name="Robb F.T."/>
            <person name="Ward N.L."/>
            <person name="Eisen J.A."/>
        </authorList>
    </citation>
    <scope>NUCLEOTIDE SEQUENCE [LARGE SCALE GENOMIC DNA]</scope>
    <source>
        <strain evidence="9 10">DSM 2178</strain>
    </source>
</reference>
<dbReference type="FunFam" id="2.20.28.10:FF:000001">
    <property type="entry name" value="Rubredoxin"/>
    <property type="match status" value="1"/>
</dbReference>
<feature type="domain" description="Rubredoxin-like" evidence="8">
    <location>
        <begin position="8"/>
        <end position="60"/>
    </location>
</feature>
<keyword evidence="4" id="KW-0813">Transport</keyword>
<evidence type="ECO:0000256" key="5">
    <source>
        <dbReference type="ARBA" id="ARBA00022723"/>
    </source>
</evidence>
<organism evidence="9 10">
    <name type="scientific">Thermodesulfobacterium commune DSM 2178</name>
    <dbReference type="NCBI Taxonomy" id="289377"/>
    <lineage>
        <taxon>Bacteria</taxon>
        <taxon>Pseudomonadati</taxon>
        <taxon>Thermodesulfobacteriota</taxon>
        <taxon>Thermodesulfobacteria</taxon>
        <taxon>Thermodesulfobacteriales</taxon>
        <taxon>Thermodesulfobacteriaceae</taxon>
        <taxon>Thermodesulfobacterium</taxon>
    </lineage>
</organism>
<dbReference type="InterPro" id="IPR018527">
    <property type="entry name" value="Rubredoxin_Fe_BS"/>
</dbReference>
<dbReference type="RefSeq" id="WP_038060175.1">
    <property type="nucleotide sequence ID" value="NZ_CP008796.1"/>
</dbReference>
<dbReference type="InterPro" id="IPR024935">
    <property type="entry name" value="Rubredoxin_dom"/>
</dbReference>
<sequence>MEKKHKKGKKYRCKCCGYLYDPEKGDPSRFVSPPGTCFEDLPESWTCPHCGANKTTFKEEERGF</sequence>
<dbReference type="GO" id="GO:0009055">
    <property type="term" value="F:electron transfer activity"/>
    <property type="evidence" value="ECO:0007669"/>
    <property type="project" value="TreeGrafter"/>
</dbReference>
<evidence type="ECO:0000256" key="6">
    <source>
        <dbReference type="ARBA" id="ARBA00022982"/>
    </source>
</evidence>
<evidence type="ECO:0000259" key="8">
    <source>
        <dbReference type="PROSITE" id="PS50903"/>
    </source>
</evidence>
<comment type="similarity">
    <text evidence="3">Belongs to the rubredoxin family.</text>
</comment>
<dbReference type="STRING" id="289377.HL41_05935"/>
<evidence type="ECO:0000313" key="10">
    <source>
        <dbReference type="Proteomes" id="UP000028481"/>
    </source>
</evidence>
<accession>A0A075WV37</accession>
<keyword evidence="6" id="KW-0249">Electron transport</keyword>
<dbReference type="Gene3D" id="2.20.28.10">
    <property type="match status" value="1"/>
</dbReference>
<dbReference type="InterPro" id="IPR024934">
    <property type="entry name" value="Rubredoxin-like_dom"/>
</dbReference>
<dbReference type="OrthoDB" id="9808587at2"/>
<dbReference type="PROSITE" id="PS50903">
    <property type="entry name" value="RUBREDOXIN_LIKE"/>
    <property type="match status" value="1"/>
</dbReference>
<evidence type="ECO:0000313" key="9">
    <source>
        <dbReference type="EMBL" id="AIH04313.1"/>
    </source>
</evidence>
<comment type="cofactor">
    <cofactor evidence="1">
        <name>Fe(3+)</name>
        <dbReference type="ChEBI" id="CHEBI:29034"/>
    </cofactor>
</comment>
<evidence type="ECO:0000256" key="4">
    <source>
        <dbReference type="ARBA" id="ARBA00022448"/>
    </source>
</evidence>
<dbReference type="PANTHER" id="PTHR47627">
    <property type="entry name" value="RUBREDOXIN"/>
    <property type="match status" value="1"/>
</dbReference>
<dbReference type="eggNOG" id="COG1773">
    <property type="taxonomic scope" value="Bacteria"/>
</dbReference>